<keyword evidence="10" id="KW-1185">Reference proteome</keyword>
<dbReference type="InterPro" id="IPR036737">
    <property type="entry name" value="OmpA-like_sf"/>
</dbReference>
<dbReference type="Pfam" id="PF07691">
    <property type="entry name" value="PA14"/>
    <property type="match status" value="1"/>
</dbReference>
<dbReference type="InterPro" id="IPR006665">
    <property type="entry name" value="OmpA-like"/>
</dbReference>
<feature type="domain" description="OmpA-like" evidence="7">
    <location>
        <begin position="260"/>
        <end position="372"/>
    </location>
</feature>
<dbReference type="Pfam" id="PF00691">
    <property type="entry name" value="OmpA"/>
    <property type="match status" value="1"/>
</dbReference>
<organism evidence="9 10">
    <name type="scientific">Spirosoma foliorum</name>
    <dbReference type="NCBI Taxonomy" id="2710596"/>
    <lineage>
        <taxon>Bacteria</taxon>
        <taxon>Pseudomonadati</taxon>
        <taxon>Bacteroidota</taxon>
        <taxon>Cytophagia</taxon>
        <taxon>Cytophagales</taxon>
        <taxon>Cytophagaceae</taxon>
        <taxon>Spirosoma</taxon>
    </lineage>
</organism>
<feature type="region of interest" description="Disordered" evidence="5">
    <location>
        <begin position="206"/>
        <end position="227"/>
    </location>
</feature>
<keyword evidence="3" id="KW-0998">Cell outer membrane</keyword>
<dbReference type="InterPro" id="IPR006664">
    <property type="entry name" value="OMP_bac"/>
</dbReference>
<feature type="chain" id="PRO_5028964012" evidence="6">
    <location>
        <begin position="22"/>
        <end position="372"/>
    </location>
</feature>
<evidence type="ECO:0000256" key="1">
    <source>
        <dbReference type="ARBA" id="ARBA00004442"/>
    </source>
</evidence>
<dbReference type="PROSITE" id="PS51123">
    <property type="entry name" value="OMPA_2"/>
    <property type="match status" value="1"/>
</dbReference>
<feature type="compositionally biased region" description="Basic and acidic residues" evidence="5">
    <location>
        <begin position="358"/>
        <end position="372"/>
    </location>
</feature>
<evidence type="ECO:0000259" key="7">
    <source>
        <dbReference type="PROSITE" id="PS51123"/>
    </source>
</evidence>
<evidence type="ECO:0000256" key="4">
    <source>
        <dbReference type="PROSITE-ProRule" id="PRU00473"/>
    </source>
</evidence>
<dbReference type="InterPro" id="IPR037524">
    <property type="entry name" value="PA14/GLEYA"/>
</dbReference>
<dbReference type="Gene3D" id="3.30.1330.60">
    <property type="entry name" value="OmpA-like domain"/>
    <property type="match status" value="1"/>
</dbReference>
<feature type="signal peptide" evidence="6">
    <location>
        <begin position="1"/>
        <end position="21"/>
    </location>
</feature>
<dbReference type="Gene3D" id="3.90.182.10">
    <property type="entry name" value="Toxin - Anthrax Protective Antigen,domain 1"/>
    <property type="match status" value="1"/>
</dbReference>
<dbReference type="PRINTS" id="PR01021">
    <property type="entry name" value="OMPADOMAIN"/>
</dbReference>
<dbReference type="SUPFAM" id="SSF103088">
    <property type="entry name" value="OmpA-like"/>
    <property type="match status" value="1"/>
</dbReference>
<keyword evidence="6" id="KW-0732">Signal</keyword>
<dbReference type="InterPro" id="IPR050330">
    <property type="entry name" value="Bact_OuterMem_StrucFunc"/>
</dbReference>
<evidence type="ECO:0000256" key="2">
    <source>
        <dbReference type="ARBA" id="ARBA00023136"/>
    </source>
</evidence>
<dbReference type="EMBL" id="CP059732">
    <property type="protein sequence ID" value="QMW03107.1"/>
    <property type="molecule type" value="Genomic_DNA"/>
</dbReference>
<feature type="domain" description="PA14" evidence="8">
    <location>
        <begin position="20"/>
        <end position="167"/>
    </location>
</feature>
<keyword evidence="2 4" id="KW-0472">Membrane</keyword>
<accession>A0A7G5GW65</accession>
<dbReference type="SUPFAM" id="SSF56988">
    <property type="entry name" value="Anthrax protective antigen"/>
    <property type="match status" value="1"/>
</dbReference>
<evidence type="ECO:0000256" key="3">
    <source>
        <dbReference type="ARBA" id="ARBA00023237"/>
    </source>
</evidence>
<dbReference type="Proteomes" id="UP000515369">
    <property type="component" value="Chromosome"/>
</dbReference>
<dbReference type="RefSeq" id="WP_182460395.1">
    <property type="nucleotide sequence ID" value="NZ_CP059732.1"/>
</dbReference>
<dbReference type="KEGG" id="sfol:H3H32_35405"/>
<dbReference type="PROSITE" id="PS51820">
    <property type="entry name" value="PA14"/>
    <property type="match status" value="1"/>
</dbReference>
<evidence type="ECO:0000256" key="5">
    <source>
        <dbReference type="SAM" id="MobiDB-lite"/>
    </source>
</evidence>
<evidence type="ECO:0000313" key="9">
    <source>
        <dbReference type="EMBL" id="QMW03107.1"/>
    </source>
</evidence>
<feature type="region of interest" description="Disordered" evidence="5">
    <location>
        <begin position="352"/>
        <end position="372"/>
    </location>
</feature>
<protein>
    <submittedName>
        <fullName evidence="9">OmpA family protein</fullName>
    </submittedName>
</protein>
<dbReference type="PANTHER" id="PTHR30329">
    <property type="entry name" value="STATOR ELEMENT OF FLAGELLAR MOTOR COMPLEX"/>
    <property type="match status" value="1"/>
</dbReference>
<evidence type="ECO:0000313" key="10">
    <source>
        <dbReference type="Proteomes" id="UP000515369"/>
    </source>
</evidence>
<dbReference type="CDD" id="cd07185">
    <property type="entry name" value="OmpA_C-like"/>
    <property type="match status" value="1"/>
</dbReference>
<comment type="subcellular location">
    <subcellularLocation>
        <location evidence="1">Cell outer membrane</location>
    </subcellularLocation>
</comment>
<sequence length="372" mass="41301">MKAILVILGVFLWLRTLPTQAQQGLKGEYYTGTNFEHKVFTRIDPAISFDWPKRNFSWLQSTPGPGMPKSYYSIRWTGKLLAPMSGAYTFNAKVDDGIRVWVGNKKVIDSWQLNDSKHFSGRVILEAGKFYDLRVDYFNDMLGGSIDLLWLLPNAPKLIFNGVSNPGESITAQYFFQKAAPERVTVINKSAKPVLPIPKPALIAKVTPKRPKSNTSKPAPSLPLPLDRQSVARTKPAVNTVAQPTPPVAPTPNPFDGHKSGETFALRQVQFAQSSYVLLPESSAELDQLVAALKANPHWRINVAGHTDNVGDPRLNLALSENRAKVVMTYIMRHGVAEDRLTATGYGGIRPLTNNTTEGERSKNRRVEITIR</sequence>
<evidence type="ECO:0000259" key="8">
    <source>
        <dbReference type="PROSITE" id="PS51820"/>
    </source>
</evidence>
<dbReference type="AlphaFoldDB" id="A0A7G5GW65"/>
<dbReference type="InterPro" id="IPR011658">
    <property type="entry name" value="PA14_dom"/>
</dbReference>
<evidence type="ECO:0000256" key="6">
    <source>
        <dbReference type="SAM" id="SignalP"/>
    </source>
</evidence>
<dbReference type="PANTHER" id="PTHR30329:SF21">
    <property type="entry name" value="LIPOPROTEIN YIAD-RELATED"/>
    <property type="match status" value="1"/>
</dbReference>
<reference evidence="9 10" key="1">
    <citation type="submission" date="2020-07" db="EMBL/GenBank/DDBJ databases">
        <title>Spirosoma foliorum sp. nov., isolated from the leaves on the Nejang mountain Korea, Republic of.</title>
        <authorList>
            <person name="Ho H."/>
            <person name="Lee Y.-J."/>
            <person name="Nurcahyanto D.-A."/>
            <person name="Kim S.-G."/>
        </authorList>
    </citation>
    <scope>NUCLEOTIDE SEQUENCE [LARGE SCALE GENOMIC DNA]</scope>
    <source>
        <strain evidence="9 10">PL0136</strain>
    </source>
</reference>
<dbReference type="GO" id="GO:0009279">
    <property type="term" value="C:cell outer membrane"/>
    <property type="evidence" value="ECO:0007669"/>
    <property type="project" value="UniProtKB-SubCell"/>
</dbReference>
<dbReference type="SMART" id="SM00758">
    <property type="entry name" value="PA14"/>
    <property type="match status" value="1"/>
</dbReference>
<proteinExistence type="predicted"/>
<name>A0A7G5GW65_9BACT</name>
<gene>
    <name evidence="9" type="ORF">H3H32_35405</name>
</gene>